<feature type="domain" description="AbiJ-NTD3" evidence="1">
    <location>
        <begin position="7"/>
        <end position="151"/>
    </location>
</feature>
<dbReference type="RefSeq" id="WP_163761808.1">
    <property type="nucleotide sequence ID" value="NZ_BLKX01000002.1"/>
</dbReference>
<dbReference type="InterPro" id="IPR041427">
    <property type="entry name" value="AbiJ-NTD3"/>
</dbReference>
<sequence>MGQEPIIWEKTRRNLAATLHIEDLVADPDRFDAMLDRWWVLGTPGSFDGIFPETDTSTLAQVSGPTSDSARLRKEIDRHDFRISDWSVERLFDELGAFDAADRRFAGFLEELVSHKVVVREDAQRRIVDAVNPHLCEVHLELCEVDAEGGYVVSCLVSDSRPPFYVDPASAAMGAQCQSGDCTADRHRQHGRHAGWTMHFRPVRSAGGLASTMSI</sequence>
<gene>
    <name evidence="2" type="ORF">MPRG_63750</name>
</gene>
<proteinExistence type="predicted"/>
<name>A0ABQ1CF85_9MYCO</name>
<keyword evidence="3" id="KW-1185">Reference proteome</keyword>
<keyword evidence="2" id="KW-0614">Plasmid</keyword>
<evidence type="ECO:0000313" key="2">
    <source>
        <dbReference type="EMBL" id="GFG83099.1"/>
    </source>
</evidence>
<geneLocation type="plasmid" evidence="2">
    <name>pJCM18565</name>
</geneLocation>
<protein>
    <recommendedName>
        <fullName evidence="1">AbiJ-NTD3 domain-containing protein</fullName>
    </recommendedName>
</protein>
<dbReference type="Proteomes" id="UP000465240">
    <property type="component" value="Unassembled WGS sequence"/>
</dbReference>
<evidence type="ECO:0000259" key="1">
    <source>
        <dbReference type="Pfam" id="PF18860"/>
    </source>
</evidence>
<dbReference type="Pfam" id="PF18860">
    <property type="entry name" value="AbiJ_NTD3"/>
    <property type="match status" value="1"/>
</dbReference>
<comment type="caution">
    <text evidence="2">The sequence shown here is derived from an EMBL/GenBank/DDBJ whole genome shotgun (WGS) entry which is preliminary data.</text>
</comment>
<accession>A0ABQ1CF85</accession>
<evidence type="ECO:0000313" key="3">
    <source>
        <dbReference type="Proteomes" id="UP000465240"/>
    </source>
</evidence>
<reference evidence="2 3" key="1">
    <citation type="journal article" date="2019" name="Emerg. Microbes Infect.">
        <title>Comprehensive subspecies identification of 175 nontuberculous mycobacteria species based on 7547 genomic profiles.</title>
        <authorList>
            <person name="Matsumoto Y."/>
            <person name="Kinjo T."/>
            <person name="Motooka D."/>
            <person name="Nabeya D."/>
            <person name="Jung N."/>
            <person name="Uechi K."/>
            <person name="Horii T."/>
            <person name="Iida T."/>
            <person name="Fujita J."/>
            <person name="Nakamura S."/>
        </authorList>
    </citation>
    <scope>NUCLEOTIDE SEQUENCE [LARGE SCALE GENOMIC DNA]</scope>
    <source>
        <strain evidence="2 3">JCM 18565</strain>
    </source>
</reference>
<dbReference type="EMBL" id="BLKX01000002">
    <property type="protein sequence ID" value="GFG83099.1"/>
    <property type="molecule type" value="Genomic_DNA"/>
</dbReference>
<organism evidence="2 3">
    <name type="scientific">Mycobacterium paragordonae</name>
    <dbReference type="NCBI Taxonomy" id="1389713"/>
    <lineage>
        <taxon>Bacteria</taxon>
        <taxon>Bacillati</taxon>
        <taxon>Actinomycetota</taxon>
        <taxon>Actinomycetes</taxon>
        <taxon>Mycobacteriales</taxon>
        <taxon>Mycobacteriaceae</taxon>
        <taxon>Mycobacterium</taxon>
    </lineage>
</organism>